<name>A0A078L298_9GAMM</name>
<sequence length="35" mass="4144">METPIMRKPVNLHLSWFCHDEPEITLEGLNHVNQN</sequence>
<dbReference type="EMBL" id="CCSB01000004">
    <property type="protein sequence ID" value="CDZ79321.1"/>
    <property type="molecule type" value="Genomic_DNA"/>
</dbReference>
<protein>
    <submittedName>
        <fullName evidence="1">Uncharacterized protein</fullName>
    </submittedName>
</protein>
<evidence type="ECO:0000313" key="2">
    <source>
        <dbReference type="Proteomes" id="UP000044071"/>
    </source>
</evidence>
<evidence type="ECO:0000313" key="1">
    <source>
        <dbReference type="EMBL" id="CDZ79321.1"/>
    </source>
</evidence>
<dbReference type="STRING" id="1034943.BN59_03639"/>
<reference evidence="1 2" key="1">
    <citation type="submission" date="2014-06" db="EMBL/GenBank/DDBJ databases">
        <authorList>
            <person name="Urmite Genomes Urmite Genomes"/>
        </authorList>
    </citation>
    <scope>NUCLEOTIDE SEQUENCE [LARGE SCALE GENOMIC DNA]</scope>
</reference>
<dbReference type="Proteomes" id="UP000044071">
    <property type="component" value="Unassembled WGS sequence"/>
</dbReference>
<keyword evidence="2" id="KW-1185">Reference proteome</keyword>
<accession>A0A078L298</accession>
<dbReference type="AlphaFoldDB" id="A0A078L298"/>
<gene>
    <name evidence="1" type="ORF">BN59_03639</name>
</gene>
<proteinExistence type="predicted"/>
<organism evidence="1 2">
    <name type="scientific">Legionella massiliensis</name>
    <dbReference type="NCBI Taxonomy" id="1034943"/>
    <lineage>
        <taxon>Bacteria</taxon>
        <taxon>Pseudomonadati</taxon>
        <taxon>Pseudomonadota</taxon>
        <taxon>Gammaproteobacteria</taxon>
        <taxon>Legionellales</taxon>
        <taxon>Legionellaceae</taxon>
        <taxon>Legionella</taxon>
    </lineage>
</organism>